<protein>
    <recommendedName>
        <fullName evidence="4">Alpha/beta hydrolase</fullName>
    </recommendedName>
</protein>
<organism evidence="2 3">
    <name type="scientific">Geodermatophilus normandii</name>
    <dbReference type="NCBI Taxonomy" id="1137989"/>
    <lineage>
        <taxon>Bacteria</taxon>
        <taxon>Bacillati</taxon>
        <taxon>Actinomycetota</taxon>
        <taxon>Actinomycetes</taxon>
        <taxon>Geodermatophilales</taxon>
        <taxon>Geodermatophilaceae</taxon>
        <taxon>Geodermatophilus</taxon>
    </lineage>
</organism>
<proteinExistence type="predicted"/>
<reference evidence="2 3" key="1">
    <citation type="submission" date="2019-12" db="EMBL/GenBank/DDBJ databases">
        <title>WGS of CPCC 203550 I12A-02606.</title>
        <authorList>
            <person name="Jiang Z."/>
        </authorList>
    </citation>
    <scope>NUCLEOTIDE SEQUENCE [LARGE SCALE GENOMIC DNA]</scope>
    <source>
        <strain evidence="2 3">I12A-02606</strain>
    </source>
</reference>
<feature type="region of interest" description="Disordered" evidence="1">
    <location>
        <begin position="715"/>
        <end position="735"/>
    </location>
</feature>
<dbReference type="InterPro" id="IPR029058">
    <property type="entry name" value="AB_hydrolase_fold"/>
</dbReference>
<dbReference type="SUPFAM" id="SSF53474">
    <property type="entry name" value="alpha/beta-Hydrolases"/>
    <property type="match status" value="1"/>
</dbReference>
<name>A0A6P0GFL6_9ACTN</name>
<dbReference type="RefSeq" id="WP_163476231.1">
    <property type="nucleotide sequence ID" value="NZ_JAAGWE010000013.1"/>
</dbReference>
<gene>
    <name evidence="2" type="ORF">GCU54_08505</name>
</gene>
<evidence type="ECO:0008006" key="4">
    <source>
        <dbReference type="Google" id="ProtNLM"/>
    </source>
</evidence>
<evidence type="ECO:0000256" key="1">
    <source>
        <dbReference type="SAM" id="MobiDB-lite"/>
    </source>
</evidence>
<evidence type="ECO:0000313" key="3">
    <source>
        <dbReference type="Proteomes" id="UP000471126"/>
    </source>
</evidence>
<dbReference type="EMBL" id="JAAGWE010000013">
    <property type="protein sequence ID" value="NEM06058.1"/>
    <property type="molecule type" value="Genomic_DNA"/>
</dbReference>
<dbReference type="Gene3D" id="3.40.50.1820">
    <property type="entry name" value="alpha/beta hydrolase"/>
    <property type="match status" value="1"/>
</dbReference>
<sequence>MVARLVLDGRVVDADSGAPLAGMAVTAITRSSSPLPGTVTDGDGAFRLEAPLAAVPLAHDASLAVVVSLDRDGAPIHRTAPIPLSELATDDLQIAVPGADLASVFTHGELVLTTDSGAGDQLTVGETLVLSATRMRPGTVHTVTLTVDGEPYASRRLVTDQFGTLPSTVVAPQFGLAAADADGGLTKAEAARRWADHALSVAVDAAGRTVASATLPVVDTGGALSGFVCDGAGRPSEVVSRTADPLFLSLDGVPGGTVIRVSVVPSQAEWVVGDAIEAVADADSRPLVVETVVGGAEEPVRLFQVDRLEPGSFDLVVRPVRYGFEADEVPALGSRDLVVGRFAPGLLVRDRALVDRPVGVAAAPSAQTTGAAAPEVVEGGIPPGSHVLPDPGTLEEFRYVGAFAVDAPLLLARGLSTSLTVEDENTAYFQPGAFTPVSRTFPRRALVRFPADAPGATTPAQISTARPDYPVVVVVHGNGHQFTSYAFLLEHLAANGFVTASIHMPNGVHGLARANAFFDHLGLLRSLFGAVLQNTVGVLGHSRGGEAVFKIARLNRSLGLAVGLRGVLALAPTDQYGREALVGPRAVPLHVVYGAKDADVSGWPPYAGYDVRQTGFSLYDRADGRDKSMTFVENATHNGFVTTNEAAPAPLLPAAAQRAILLADANAFFRATLRQEPEWTAVLRGDRVPPSVASTGARIHHQYRSTRRRTLDDFEGAHTPSSWKTGTLGGAVSQVGLPADPVEAQLYPHDDHSPHDTGGLRLAWNSTTDALSMSVPPAARDVQTFAVLSFSVARVVRSPLNPATRPQDLRVVLEDGSGHERSVRVSEFGSIPVAAAANEPGNVKSAMTTVRIPLAAYTSPSDGAEPVDLSDVVAVRFAFTELPTGEVALDNVEFCD</sequence>
<accession>A0A6P0GFL6</accession>
<dbReference type="AlphaFoldDB" id="A0A6P0GFL6"/>
<dbReference type="Proteomes" id="UP000471126">
    <property type="component" value="Unassembled WGS sequence"/>
</dbReference>
<comment type="caution">
    <text evidence="2">The sequence shown here is derived from an EMBL/GenBank/DDBJ whole genome shotgun (WGS) entry which is preliminary data.</text>
</comment>
<evidence type="ECO:0000313" key="2">
    <source>
        <dbReference type="EMBL" id="NEM06058.1"/>
    </source>
</evidence>